<evidence type="ECO:0000313" key="2">
    <source>
        <dbReference type="Proteomes" id="UP000251197"/>
    </source>
</evidence>
<sequence>MKYVWIWIAEAALYCVVLVFLFSAAPENAAYDLVSQFTGMIPGDT</sequence>
<name>A0A2X3L3L7_9ENTR</name>
<dbReference type="EMBL" id="UAVU01000010">
    <property type="protein sequence ID" value="SQC93299.1"/>
    <property type="molecule type" value="Genomic_DNA"/>
</dbReference>
<gene>
    <name evidence="1" type="ORF">NCTC12120_06413</name>
</gene>
<accession>A0A2X3L3L7</accession>
<reference evidence="1 2" key="1">
    <citation type="submission" date="2018-06" db="EMBL/GenBank/DDBJ databases">
        <authorList>
            <consortium name="Pathogen Informatics"/>
            <person name="Doyle S."/>
        </authorList>
    </citation>
    <scope>NUCLEOTIDE SEQUENCE [LARGE SCALE GENOMIC DNA]</scope>
    <source>
        <strain evidence="1 2">NCTC12120</strain>
    </source>
</reference>
<dbReference type="Proteomes" id="UP000251197">
    <property type="component" value="Unassembled WGS sequence"/>
</dbReference>
<proteinExistence type="predicted"/>
<evidence type="ECO:0000313" key="1">
    <source>
        <dbReference type="EMBL" id="SQC93299.1"/>
    </source>
</evidence>
<protein>
    <submittedName>
        <fullName evidence="1">Uncharacterized protein</fullName>
    </submittedName>
</protein>
<organism evidence="1 2">
    <name type="scientific">Cedecea neteri</name>
    <dbReference type="NCBI Taxonomy" id="158822"/>
    <lineage>
        <taxon>Bacteria</taxon>
        <taxon>Pseudomonadati</taxon>
        <taxon>Pseudomonadota</taxon>
        <taxon>Gammaproteobacteria</taxon>
        <taxon>Enterobacterales</taxon>
        <taxon>Enterobacteriaceae</taxon>
        <taxon>Cedecea</taxon>
    </lineage>
</organism>
<dbReference type="AlphaFoldDB" id="A0A2X3L3L7"/>